<keyword evidence="9" id="KW-0030">Aminoacyl-tRNA synthetase</keyword>
<evidence type="ECO:0000256" key="3">
    <source>
        <dbReference type="ARBA" id="ARBA00012829"/>
    </source>
</evidence>
<sequence length="267" mass="31184">MLTIKTGLDKFWLLHGCLELRPCMKRVGAATFHPKIIKHIINNSNLNFYFLQPTYRPHDSNFGLNHKYQKHLQYQVLIHPFYGLPGRLCCKSLQGIGLTKKITMKKSHWENTTLNAWGFGWECLIDSIEVCQITVFHQICGLKAKHPVLEITYGLERLELIMSNKMVLVNRLEIPDCYINTNLLDCCNALVYCLKIKQQLRNYVNHSFYSNYFMFLKLIEVYNRISTSCKLKQPLIRCVLNEIRDRIRTVVKVSQWGPNGVIHASEH</sequence>
<keyword evidence="7" id="KW-0067">ATP-binding</keyword>
<keyword evidence="6" id="KW-0547">Nucleotide-binding</keyword>
<comment type="similarity">
    <text evidence="1">Belongs to the class-II aminoacyl-tRNA synthetase family.</text>
</comment>
<comment type="catalytic activity">
    <reaction evidence="11">
        <text>tRNA(Gly) + glycine + ATP = glycyl-tRNA(Gly) + AMP + diphosphate</text>
        <dbReference type="Rhea" id="RHEA:16013"/>
        <dbReference type="Rhea" id="RHEA-COMP:9664"/>
        <dbReference type="Rhea" id="RHEA-COMP:9683"/>
        <dbReference type="ChEBI" id="CHEBI:30616"/>
        <dbReference type="ChEBI" id="CHEBI:33019"/>
        <dbReference type="ChEBI" id="CHEBI:57305"/>
        <dbReference type="ChEBI" id="CHEBI:78442"/>
        <dbReference type="ChEBI" id="CHEBI:78522"/>
        <dbReference type="ChEBI" id="CHEBI:456215"/>
        <dbReference type="EC" id="6.1.1.14"/>
    </reaction>
</comment>
<evidence type="ECO:0000256" key="7">
    <source>
        <dbReference type="ARBA" id="ARBA00022840"/>
    </source>
</evidence>
<dbReference type="SUPFAM" id="SSF55681">
    <property type="entry name" value="Class II aaRS and biotin synthetases"/>
    <property type="match status" value="1"/>
</dbReference>
<evidence type="ECO:0000256" key="9">
    <source>
        <dbReference type="ARBA" id="ARBA00023146"/>
    </source>
</evidence>
<comment type="subunit">
    <text evidence="2">Tetramer of two alpha and two beta subunits.</text>
</comment>
<proteinExistence type="inferred from homology"/>
<keyword evidence="5 12" id="KW-0436">Ligase</keyword>
<evidence type="ECO:0000313" key="12">
    <source>
        <dbReference type="EMBL" id="PIM94859.1"/>
    </source>
</evidence>
<organism evidence="12 13">
    <name type="scientific">Candidatus Hodgkinia cicadicola</name>
    <dbReference type="NCBI Taxonomy" id="573658"/>
    <lineage>
        <taxon>Bacteria</taxon>
        <taxon>Pseudomonadati</taxon>
        <taxon>Pseudomonadota</taxon>
        <taxon>Alphaproteobacteria</taxon>
        <taxon>Hyphomicrobiales</taxon>
        <taxon>Candidatus Hodgkinia</taxon>
    </lineage>
</organism>
<evidence type="ECO:0000256" key="2">
    <source>
        <dbReference type="ARBA" id="ARBA00011209"/>
    </source>
</evidence>
<dbReference type="Proteomes" id="UP000229707">
    <property type="component" value="Unassembled WGS sequence"/>
</dbReference>
<evidence type="ECO:0000256" key="6">
    <source>
        <dbReference type="ARBA" id="ARBA00022741"/>
    </source>
</evidence>
<keyword evidence="8" id="KW-0648">Protein biosynthesis</keyword>
<dbReference type="InterPro" id="IPR002310">
    <property type="entry name" value="Gly-tRNA_ligase_asu"/>
</dbReference>
<dbReference type="PROSITE" id="PS50861">
    <property type="entry name" value="AA_TRNA_LIGASE_II_GLYAB"/>
    <property type="match status" value="1"/>
</dbReference>
<dbReference type="EC" id="6.1.1.14" evidence="3"/>
<dbReference type="PANTHER" id="PTHR30075">
    <property type="entry name" value="GLYCYL-TRNA SYNTHETASE"/>
    <property type="match status" value="1"/>
</dbReference>
<keyword evidence="13" id="KW-1185">Reference proteome</keyword>
<comment type="caution">
    <text evidence="12">The sequence shown here is derived from an EMBL/GenBank/DDBJ whole genome shotgun (WGS) entry which is preliminary data.</text>
</comment>
<evidence type="ECO:0000256" key="4">
    <source>
        <dbReference type="ARBA" id="ARBA00018257"/>
    </source>
</evidence>
<dbReference type="Pfam" id="PF02091">
    <property type="entry name" value="tRNA-synt_2e"/>
    <property type="match status" value="1"/>
</dbReference>
<evidence type="ECO:0000256" key="10">
    <source>
        <dbReference type="ARBA" id="ARBA00031660"/>
    </source>
</evidence>
<dbReference type="Gene3D" id="3.30.930.10">
    <property type="entry name" value="Bira Bifunctional Protein, Domain 2"/>
    <property type="match status" value="1"/>
</dbReference>
<name>A0ABX4MEI7_9HYPH</name>
<evidence type="ECO:0000256" key="5">
    <source>
        <dbReference type="ARBA" id="ARBA00022598"/>
    </source>
</evidence>
<evidence type="ECO:0000256" key="8">
    <source>
        <dbReference type="ARBA" id="ARBA00022917"/>
    </source>
</evidence>
<dbReference type="InterPro" id="IPR006194">
    <property type="entry name" value="Gly-tRNA-synth_heterodimer"/>
</dbReference>
<dbReference type="InterPro" id="IPR045864">
    <property type="entry name" value="aa-tRNA-synth_II/BPL/LPL"/>
</dbReference>
<dbReference type="PANTHER" id="PTHR30075:SF2">
    <property type="entry name" value="GLYCINE--TRNA LIGASE, CHLOROPLASTIC_MITOCHONDRIAL 2"/>
    <property type="match status" value="1"/>
</dbReference>
<evidence type="ECO:0000256" key="1">
    <source>
        <dbReference type="ARBA" id="ARBA00008226"/>
    </source>
</evidence>
<gene>
    <name evidence="12" type="primary">glyQ</name>
    <name evidence="12" type="ORF">MAGCAS_247</name>
</gene>
<evidence type="ECO:0000313" key="13">
    <source>
        <dbReference type="Proteomes" id="UP000229707"/>
    </source>
</evidence>
<accession>A0ABX4MEI7</accession>
<evidence type="ECO:0000256" key="11">
    <source>
        <dbReference type="ARBA" id="ARBA00047937"/>
    </source>
</evidence>
<protein>
    <recommendedName>
        <fullName evidence="4">Glycine--tRNA ligase alpha subunit</fullName>
        <ecNumber evidence="3">6.1.1.14</ecNumber>
    </recommendedName>
    <alternativeName>
        <fullName evidence="10">Glycyl-tRNA synthetase alpha subunit</fullName>
    </alternativeName>
</protein>
<dbReference type="PRINTS" id="PR01044">
    <property type="entry name" value="TRNASYNTHGA"/>
</dbReference>
<dbReference type="GO" id="GO:0004820">
    <property type="term" value="F:glycine-tRNA ligase activity"/>
    <property type="evidence" value="ECO:0007669"/>
    <property type="project" value="UniProtKB-EC"/>
</dbReference>
<dbReference type="EMBL" id="NXGL01000076">
    <property type="protein sequence ID" value="PIM94859.1"/>
    <property type="molecule type" value="Genomic_DNA"/>
</dbReference>
<reference evidence="12" key="1">
    <citation type="submission" date="2017-09" db="EMBL/GenBank/DDBJ databases">
        <authorList>
            <person name="Campbell M.A."/>
            <person name="Lukasik P."/>
            <person name="Simon C."/>
            <person name="McCutcheon J.P."/>
        </authorList>
    </citation>
    <scope>NUCLEOTIDE SEQUENCE [LARGE SCALE GENOMIC DNA]</scope>
    <source>
        <strain evidence="12">MAGCAS</strain>
    </source>
</reference>